<protein>
    <submittedName>
        <fullName evidence="1">Uncharacterized protein</fullName>
    </submittedName>
</protein>
<evidence type="ECO:0000313" key="2">
    <source>
        <dbReference type="Proteomes" id="UP000177171"/>
    </source>
</evidence>
<accession>A0A1G2LTC2</accession>
<gene>
    <name evidence="1" type="ORF">A3G49_03480</name>
</gene>
<name>A0A1G2LTC2_9BACT</name>
<comment type="caution">
    <text evidence="1">The sequence shown here is derived from an EMBL/GenBank/DDBJ whole genome shotgun (WGS) entry which is preliminary data.</text>
</comment>
<evidence type="ECO:0000313" key="1">
    <source>
        <dbReference type="EMBL" id="OHA14764.1"/>
    </source>
</evidence>
<dbReference type="AlphaFoldDB" id="A0A1G2LTC2"/>
<sequence>MNILMVRPLNNPHKIMSIENPKENLADNRGKEKVENFETRASFEGFSDEEKKRIFENAKKVGAWRPIQEGLRIGISKSKLILYAEEVLAEKANTGDAEGVANFKGALERHGFVTSKDERGKFLVNISSANEKQPESPEEQFEKTKLTGALAAIELGFQLRISGGKIEEFAKTTIAENINMGRYLEAINILARADMGGLNMGSSEEIEATTTGLYGKCLQEKKYHAAIEIARMKWGKQSEQYKGALKAYEEDPENKALREAEEKREKELEKWSAKISKDATIADLLEAVEESDENLGQSDIFYGELHDNFNPEVADELLELDLAGRQNIKVVDFFKKHGYSKKDIEIFLPVKFKRERRKN</sequence>
<organism evidence="1 2">
    <name type="scientific">Candidatus Sungbacteria bacterium RIFCSPLOWO2_12_FULL_41_11</name>
    <dbReference type="NCBI Taxonomy" id="1802286"/>
    <lineage>
        <taxon>Bacteria</taxon>
        <taxon>Candidatus Sungiibacteriota</taxon>
    </lineage>
</organism>
<proteinExistence type="predicted"/>
<dbReference type="Proteomes" id="UP000177171">
    <property type="component" value="Unassembled WGS sequence"/>
</dbReference>
<dbReference type="EMBL" id="MHQY01000003">
    <property type="protein sequence ID" value="OHA14764.1"/>
    <property type="molecule type" value="Genomic_DNA"/>
</dbReference>
<reference evidence="1 2" key="1">
    <citation type="journal article" date="2016" name="Nat. Commun.">
        <title>Thousands of microbial genomes shed light on interconnected biogeochemical processes in an aquifer system.</title>
        <authorList>
            <person name="Anantharaman K."/>
            <person name="Brown C.T."/>
            <person name="Hug L.A."/>
            <person name="Sharon I."/>
            <person name="Castelle C.J."/>
            <person name="Probst A.J."/>
            <person name="Thomas B.C."/>
            <person name="Singh A."/>
            <person name="Wilkins M.J."/>
            <person name="Karaoz U."/>
            <person name="Brodie E.L."/>
            <person name="Williams K.H."/>
            <person name="Hubbard S.S."/>
            <person name="Banfield J.F."/>
        </authorList>
    </citation>
    <scope>NUCLEOTIDE SEQUENCE [LARGE SCALE GENOMIC DNA]</scope>
</reference>